<protein>
    <submittedName>
        <fullName evidence="2">Uncharacterized protein</fullName>
    </submittedName>
</protein>
<sequence length="59" mass="6076">MPGFSSHILVGPGPVKAVISSKPAAGCHGEYLSQGSYAPPITVPNKNRNDTVDTLSTPL</sequence>
<accession>A0A086T1N1</accession>
<keyword evidence="3" id="KW-1185">Reference proteome</keyword>
<dbReference type="AlphaFoldDB" id="A0A086T1N1"/>
<dbReference type="EMBL" id="JPKY01000073">
    <property type="protein sequence ID" value="KFH43263.1"/>
    <property type="molecule type" value="Genomic_DNA"/>
</dbReference>
<dbReference type="Proteomes" id="UP000029964">
    <property type="component" value="Unassembled WGS sequence"/>
</dbReference>
<organism evidence="2 3">
    <name type="scientific">Hapsidospora chrysogenum (strain ATCC 11550 / CBS 779.69 / DSM 880 / IAM 14645 / JCM 23072 / IMI 49137)</name>
    <name type="common">Acremonium chrysogenum</name>
    <dbReference type="NCBI Taxonomy" id="857340"/>
    <lineage>
        <taxon>Eukaryota</taxon>
        <taxon>Fungi</taxon>
        <taxon>Dikarya</taxon>
        <taxon>Ascomycota</taxon>
        <taxon>Pezizomycotina</taxon>
        <taxon>Sordariomycetes</taxon>
        <taxon>Hypocreomycetidae</taxon>
        <taxon>Hypocreales</taxon>
        <taxon>Bionectriaceae</taxon>
        <taxon>Hapsidospora</taxon>
    </lineage>
</organism>
<evidence type="ECO:0000256" key="1">
    <source>
        <dbReference type="SAM" id="MobiDB-lite"/>
    </source>
</evidence>
<name>A0A086T1N1_HAPC1</name>
<evidence type="ECO:0000313" key="2">
    <source>
        <dbReference type="EMBL" id="KFH43263.1"/>
    </source>
</evidence>
<dbReference type="HOGENOM" id="CLU_2960174_0_0_1"/>
<feature type="region of interest" description="Disordered" evidence="1">
    <location>
        <begin position="37"/>
        <end position="59"/>
    </location>
</feature>
<evidence type="ECO:0000313" key="3">
    <source>
        <dbReference type="Proteomes" id="UP000029964"/>
    </source>
</evidence>
<comment type="caution">
    <text evidence="2">The sequence shown here is derived from an EMBL/GenBank/DDBJ whole genome shotgun (WGS) entry which is preliminary data.</text>
</comment>
<reference evidence="3" key="1">
    <citation type="journal article" date="2014" name="Genome Announc.">
        <title>Genome sequence and annotation of Acremonium chrysogenum, producer of the beta-lactam antibiotic cephalosporin C.</title>
        <authorList>
            <person name="Terfehr D."/>
            <person name="Dahlmann T.A."/>
            <person name="Specht T."/>
            <person name="Zadra I."/>
            <person name="Kuernsteiner H."/>
            <person name="Kueck U."/>
        </authorList>
    </citation>
    <scope>NUCLEOTIDE SEQUENCE [LARGE SCALE GENOMIC DNA]</scope>
    <source>
        <strain evidence="3">ATCC 11550 / CBS 779.69 / DSM 880 / IAM 14645 / JCM 23072 / IMI 49137</strain>
    </source>
</reference>
<proteinExistence type="predicted"/>
<gene>
    <name evidence="2" type="ORF">ACRE_059640</name>
</gene>